<evidence type="ECO:0000313" key="2">
    <source>
        <dbReference type="Proteomes" id="UP000438699"/>
    </source>
</evidence>
<name>A0A6N6N0N0_9BACT</name>
<dbReference type="AlphaFoldDB" id="A0A6N6N0N0"/>
<dbReference type="Proteomes" id="UP000438699">
    <property type="component" value="Unassembled WGS sequence"/>
</dbReference>
<dbReference type="RefSeq" id="WP_151151180.1">
    <property type="nucleotide sequence ID" value="NZ_WAIE01000004.1"/>
</dbReference>
<organism evidence="1 2">
    <name type="scientific">Pseudodesulfovibrio senegalensis</name>
    <dbReference type="NCBI Taxonomy" id="1721087"/>
    <lineage>
        <taxon>Bacteria</taxon>
        <taxon>Pseudomonadati</taxon>
        <taxon>Thermodesulfobacteriota</taxon>
        <taxon>Desulfovibrionia</taxon>
        <taxon>Desulfovibrionales</taxon>
        <taxon>Desulfovibrionaceae</taxon>
    </lineage>
</organism>
<comment type="caution">
    <text evidence="1">The sequence shown here is derived from an EMBL/GenBank/DDBJ whole genome shotgun (WGS) entry which is preliminary data.</text>
</comment>
<keyword evidence="2" id="KW-1185">Reference proteome</keyword>
<reference evidence="1 2" key="1">
    <citation type="journal article" date="2017" name="Int. J. Syst. Evol. Microbiol.">
        <title>Desulfovibrio senegalensis sp. nov., a mesophilic sulfate reducer isolated from marine sediment.</title>
        <authorList>
            <person name="Thioye A."/>
            <person name="Gam Z.B.A."/>
            <person name="Mbengue M."/>
            <person name="Cayol J.L."/>
            <person name="Joseph-Bartoli M."/>
            <person name="Toure-Kane C."/>
            <person name="Labat M."/>
        </authorList>
    </citation>
    <scope>NUCLEOTIDE SEQUENCE [LARGE SCALE GENOMIC DNA]</scope>
    <source>
        <strain evidence="1 2">DSM 101509</strain>
    </source>
</reference>
<protein>
    <submittedName>
        <fullName evidence="1">Uncharacterized protein</fullName>
    </submittedName>
</protein>
<evidence type="ECO:0000313" key="1">
    <source>
        <dbReference type="EMBL" id="KAB1441437.1"/>
    </source>
</evidence>
<dbReference type="EMBL" id="WAIE01000004">
    <property type="protein sequence ID" value="KAB1441437.1"/>
    <property type="molecule type" value="Genomic_DNA"/>
</dbReference>
<sequence>MTLHEFATSDDPRIVAMVRDVQSRAMAAWMGAEYGSFDNPGQSIPELLETGPDFVGVYEHMPLSLHLLHLQLGSKLSEGFSLPPRDRFWTDIPASKKVRADIEACNPVDMALWNKATALFMDRFDKFYKQMIEDEYIRIREEEIRAS</sequence>
<gene>
    <name evidence="1" type="ORF">F8A88_10865</name>
</gene>
<proteinExistence type="predicted"/>
<accession>A0A6N6N0N0</accession>